<evidence type="ECO:0000256" key="1">
    <source>
        <dbReference type="ARBA" id="ARBA00022679"/>
    </source>
</evidence>
<evidence type="ECO:0000313" key="7">
    <source>
        <dbReference type="Proteomes" id="UP000758168"/>
    </source>
</evidence>
<name>A0ABS4ZAM3_9ACTN</name>
<feature type="binding site" evidence="4">
    <location>
        <begin position="92"/>
        <end position="97"/>
    </location>
    <ligand>
        <name>acetyl-CoA</name>
        <dbReference type="ChEBI" id="CHEBI:57288"/>
        <label>1</label>
    </ligand>
</feature>
<dbReference type="InterPro" id="IPR017813">
    <property type="entry name" value="Mycothiol_AcTrfase"/>
</dbReference>
<evidence type="ECO:0000256" key="2">
    <source>
        <dbReference type="ARBA" id="ARBA00022737"/>
    </source>
</evidence>
<keyword evidence="1 4" id="KW-0808">Transferase</keyword>
<dbReference type="EMBL" id="JAGIOB010000001">
    <property type="protein sequence ID" value="MBP2417810.1"/>
    <property type="molecule type" value="Genomic_DNA"/>
</dbReference>
<proteinExistence type="inferred from homology"/>
<dbReference type="SUPFAM" id="SSF55729">
    <property type="entry name" value="Acyl-CoA N-acyltransferases (Nat)"/>
    <property type="match status" value="1"/>
</dbReference>
<dbReference type="RefSeq" id="WP_210056780.1">
    <property type="nucleotide sequence ID" value="NZ_BAAAMH010000010.1"/>
</dbReference>
<dbReference type="PANTHER" id="PTHR43877:SF2">
    <property type="entry name" value="AMINOALKYLPHOSPHONATE N-ACETYLTRANSFERASE-RELATED"/>
    <property type="match status" value="1"/>
</dbReference>
<evidence type="ECO:0000256" key="3">
    <source>
        <dbReference type="ARBA" id="ARBA00023315"/>
    </source>
</evidence>
<dbReference type="InterPro" id="IPR050832">
    <property type="entry name" value="Bact_Acetyltransf"/>
</dbReference>
<keyword evidence="3 4" id="KW-0012">Acyltransferase</keyword>
<dbReference type="PIRSF" id="PIRSF021524">
    <property type="entry name" value="MSH_acetyltransferase"/>
    <property type="match status" value="1"/>
</dbReference>
<dbReference type="PANTHER" id="PTHR43877">
    <property type="entry name" value="AMINOALKYLPHOSPHONATE N-ACETYLTRANSFERASE-RELATED-RELATED"/>
    <property type="match status" value="1"/>
</dbReference>
<keyword evidence="7" id="KW-1185">Reference proteome</keyword>
<feature type="binding site" evidence="4">
    <location>
        <position position="39"/>
    </location>
    <ligand>
        <name>1D-myo-inositol 2-(L-cysteinylamino)-2-deoxy-alpha-D-glucopyranoside</name>
        <dbReference type="ChEBI" id="CHEBI:58887"/>
    </ligand>
</feature>
<accession>A0ABS4ZAM3</accession>
<reference evidence="6 7" key="1">
    <citation type="submission" date="2021-03" db="EMBL/GenBank/DDBJ databases">
        <title>Sequencing the genomes of 1000 actinobacteria strains.</title>
        <authorList>
            <person name="Klenk H.-P."/>
        </authorList>
    </citation>
    <scope>NUCLEOTIDE SEQUENCE [LARGE SCALE GENOMIC DNA]</scope>
    <source>
        <strain evidence="6 7">DSM 12936</strain>
    </source>
</reference>
<organism evidence="6 7">
    <name type="scientific">Microlunatus capsulatus</name>
    <dbReference type="NCBI Taxonomy" id="99117"/>
    <lineage>
        <taxon>Bacteria</taxon>
        <taxon>Bacillati</taxon>
        <taxon>Actinomycetota</taxon>
        <taxon>Actinomycetes</taxon>
        <taxon>Propionibacteriales</taxon>
        <taxon>Propionibacteriaceae</taxon>
        <taxon>Microlunatus</taxon>
    </lineage>
</organism>
<dbReference type="EC" id="2.3.1.189" evidence="4"/>
<dbReference type="NCBIfam" id="TIGR03448">
    <property type="entry name" value="mycothiol_MshD"/>
    <property type="match status" value="1"/>
</dbReference>
<evidence type="ECO:0000313" key="6">
    <source>
        <dbReference type="EMBL" id="MBP2417810.1"/>
    </source>
</evidence>
<comment type="similarity">
    <text evidence="4">Belongs to the acetyltransferase family. MshD subfamily.</text>
</comment>
<protein>
    <recommendedName>
        <fullName evidence="4">Mycothiol acetyltransferase</fullName>
        <shortName evidence="4">MSH acetyltransferase</shortName>
        <ecNumber evidence="4">2.3.1.189</ecNumber>
    </recommendedName>
    <alternativeName>
        <fullName evidence="4">Mycothiol synthase</fullName>
    </alternativeName>
</protein>
<dbReference type="HAMAP" id="MF_01698">
    <property type="entry name" value="MshD"/>
    <property type="match status" value="1"/>
</dbReference>
<feature type="binding site" evidence="4">
    <location>
        <position position="269"/>
    </location>
    <ligand>
        <name>1D-myo-inositol 2-(L-cysteinylamino)-2-deoxy-alpha-D-glucopyranoside</name>
        <dbReference type="ChEBI" id="CHEBI:58887"/>
    </ligand>
</feature>
<dbReference type="Gene3D" id="3.40.630.30">
    <property type="match status" value="1"/>
</dbReference>
<dbReference type="Pfam" id="PF00583">
    <property type="entry name" value="Acetyltransf_1"/>
    <property type="match status" value="1"/>
</dbReference>
<dbReference type="InterPro" id="IPR016181">
    <property type="entry name" value="Acyl_CoA_acyltransferase"/>
</dbReference>
<dbReference type="Pfam" id="PF13508">
    <property type="entry name" value="Acetyltransf_7"/>
    <property type="match status" value="1"/>
</dbReference>
<feature type="binding site" evidence="4">
    <location>
        <position position="184"/>
    </location>
    <ligand>
        <name>1D-myo-inositol 2-(L-cysteinylamino)-2-deoxy-alpha-D-glucopyranoside</name>
        <dbReference type="ChEBI" id="CHEBI:58887"/>
    </ligand>
</feature>
<dbReference type="InterPro" id="IPR000182">
    <property type="entry name" value="GNAT_dom"/>
</dbReference>
<comment type="catalytic activity">
    <reaction evidence="4">
        <text>1D-myo-inositol 2-(L-cysteinylamino)-2-deoxy-alpha-D-glucopyranoside + acetyl-CoA = mycothiol + CoA + H(+)</text>
        <dbReference type="Rhea" id="RHEA:26172"/>
        <dbReference type="ChEBI" id="CHEBI:15378"/>
        <dbReference type="ChEBI" id="CHEBI:16768"/>
        <dbReference type="ChEBI" id="CHEBI:57287"/>
        <dbReference type="ChEBI" id="CHEBI:57288"/>
        <dbReference type="ChEBI" id="CHEBI:58887"/>
        <dbReference type="EC" id="2.3.1.189"/>
    </reaction>
</comment>
<comment type="caution">
    <text evidence="6">The sequence shown here is derived from an EMBL/GenBank/DDBJ whole genome shotgun (WGS) entry which is preliminary data.</text>
</comment>
<dbReference type="PROSITE" id="PS51186">
    <property type="entry name" value="GNAT"/>
    <property type="match status" value="2"/>
</dbReference>
<dbReference type="Proteomes" id="UP000758168">
    <property type="component" value="Unassembled WGS sequence"/>
</dbReference>
<dbReference type="GO" id="GO:0035447">
    <property type="term" value="F:mycothiol synthase activity"/>
    <property type="evidence" value="ECO:0007669"/>
    <property type="project" value="UniProtKB-EC"/>
</dbReference>
<feature type="binding site" evidence="4">
    <location>
        <position position="223"/>
    </location>
    <ligand>
        <name>1D-myo-inositol 2-(L-cysteinylamino)-2-deoxy-alpha-D-glucopyranoside</name>
        <dbReference type="ChEBI" id="CHEBI:58887"/>
    </ligand>
</feature>
<feature type="binding site" evidence="4">
    <location>
        <begin position="235"/>
        <end position="237"/>
    </location>
    <ligand>
        <name>acetyl-CoA</name>
        <dbReference type="ChEBI" id="CHEBI:57288"/>
        <label>2</label>
    </ligand>
</feature>
<comment type="function">
    <text evidence="4">Catalyzes the transfer of acetyl from acetyl-CoA to desacetylmycothiol (Cys-GlcN-Ins) to form mycothiol.</text>
</comment>
<feature type="binding site" evidence="4">
    <location>
        <position position="231"/>
    </location>
    <ligand>
        <name>1D-myo-inositol 2-(L-cysteinylamino)-2-deoxy-alpha-D-glucopyranoside</name>
        <dbReference type="ChEBI" id="CHEBI:58887"/>
    </ligand>
</feature>
<comment type="caution">
    <text evidence="4">Lacks conserved residue(s) required for the propagation of feature annotation.</text>
</comment>
<evidence type="ECO:0000259" key="5">
    <source>
        <dbReference type="PROSITE" id="PS51186"/>
    </source>
</evidence>
<feature type="domain" description="N-acetyltransferase" evidence="5">
    <location>
        <begin position="157"/>
        <end position="298"/>
    </location>
</feature>
<gene>
    <name evidence="4" type="primary">mshD</name>
    <name evidence="6" type="ORF">JOF54_002732</name>
</gene>
<feature type="domain" description="N-acetyltransferase" evidence="5">
    <location>
        <begin position="8"/>
        <end position="145"/>
    </location>
</feature>
<feature type="binding site" evidence="4">
    <location>
        <begin position="84"/>
        <end position="86"/>
    </location>
    <ligand>
        <name>acetyl-CoA</name>
        <dbReference type="ChEBI" id="CHEBI:57288"/>
        <label>1</label>
    </ligand>
</feature>
<evidence type="ECO:0000256" key="4">
    <source>
        <dbReference type="HAMAP-Rule" id="MF_01698"/>
    </source>
</evidence>
<comment type="subunit">
    <text evidence="4">Monomer.</text>
</comment>
<sequence length="298" mass="30892">MAHAVPTSTLDRLSPAEADAVRRLVADAAAVDGTSALNEAALLALDHPGDVRHVLARAEDAGPGALLRGYAQLAPGDGSTTGQLVVHPDVRRRGVGSALLGALLALAPSRLQVWAMGGTSAAQALADRAGLRLARELLVMTRPLGADLRAPRVPDGVAVRTFEPGRDEQAWLGVNARAFASHPEQGALTADDLAQRMAEPRFDPRGFFLAERDGVLVGFHWTKQHAGTLGEVYVLGVDPGSGGAGLGGALLDTGLAHLRAAGDTEVELYVEGDHAGAVGLYTGRGFTTASRDVMYAQP</sequence>
<keyword evidence="2 4" id="KW-0677">Repeat</keyword>